<evidence type="ECO:0000313" key="1">
    <source>
        <dbReference type="EMBL" id="MCH5599267.1"/>
    </source>
</evidence>
<dbReference type="Proteomes" id="UP001202248">
    <property type="component" value="Unassembled WGS sequence"/>
</dbReference>
<dbReference type="Gene3D" id="3.40.50.10490">
    <property type="entry name" value="Glucose-6-phosphate isomerase like protein, domain 1"/>
    <property type="match status" value="1"/>
</dbReference>
<gene>
    <name evidence="1" type="ORF">MKP09_15805</name>
</gene>
<sequence>MNQKVTEQASRYDDLEKMSIKELLVSINKEDQTVPVAVEAVLEKIEKLVDAIVDRMLSGGAYFTSEPEPAEGLVF</sequence>
<evidence type="ECO:0008006" key="3">
    <source>
        <dbReference type="Google" id="ProtNLM"/>
    </source>
</evidence>
<comment type="caution">
    <text evidence="1">The sequence shown here is derived from an EMBL/GenBank/DDBJ whole genome shotgun (WGS) entry which is preliminary data.</text>
</comment>
<dbReference type="InterPro" id="IPR046348">
    <property type="entry name" value="SIS_dom_sf"/>
</dbReference>
<organism evidence="1 2">
    <name type="scientific">Niabella ginsengisoli</name>
    <dbReference type="NCBI Taxonomy" id="522298"/>
    <lineage>
        <taxon>Bacteria</taxon>
        <taxon>Pseudomonadati</taxon>
        <taxon>Bacteroidota</taxon>
        <taxon>Chitinophagia</taxon>
        <taxon>Chitinophagales</taxon>
        <taxon>Chitinophagaceae</taxon>
        <taxon>Niabella</taxon>
    </lineage>
</organism>
<reference evidence="1 2" key="1">
    <citation type="submission" date="2022-02" db="EMBL/GenBank/DDBJ databases">
        <authorList>
            <person name="Min J."/>
        </authorList>
    </citation>
    <scope>NUCLEOTIDE SEQUENCE [LARGE SCALE GENOMIC DNA]</scope>
    <source>
        <strain evidence="1 2">GR10-1</strain>
    </source>
</reference>
<keyword evidence="2" id="KW-1185">Reference proteome</keyword>
<name>A0ABS9SLN6_9BACT</name>
<proteinExistence type="predicted"/>
<dbReference type="SUPFAM" id="SSF53697">
    <property type="entry name" value="SIS domain"/>
    <property type="match status" value="1"/>
</dbReference>
<dbReference type="EMBL" id="JAKWBL010000003">
    <property type="protein sequence ID" value="MCH5599267.1"/>
    <property type="molecule type" value="Genomic_DNA"/>
</dbReference>
<accession>A0ABS9SLN6</accession>
<dbReference type="RefSeq" id="WP_240830973.1">
    <property type="nucleotide sequence ID" value="NZ_JAKWBL010000003.1"/>
</dbReference>
<protein>
    <recommendedName>
        <fullName evidence="3">IS256 family transposase</fullName>
    </recommendedName>
</protein>
<evidence type="ECO:0000313" key="2">
    <source>
        <dbReference type="Proteomes" id="UP001202248"/>
    </source>
</evidence>